<proteinExistence type="predicted"/>
<name>A0A7S9PTC7_EPIFF</name>
<dbReference type="Proteomes" id="UP000594364">
    <property type="component" value="Chromosome 2"/>
</dbReference>
<keyword evidence="2" id="KW-1185">Reference proteome</keyword>
<gene>
    <name evidence="1" type="ORF">C2857_000269</name>
</gene>
<dbReference type="OrthoDB" id="4358152at2759"/>
<evidence type="ECO:0000313" key="2">
    <source>
        <dbReference type="Proteomes" id="UP000594364"/>
    </source>
</evidence>
<organism evidence="1 2">
    <name type="scientific">Epichloe festucae (strain Fl1)</name>
    <dbReference type="NCBI Taxonomy" id="877507"/>
    <lineage>
        <taxon>Eukaryota</taxon>
        <taxon>Fungi</taxon>
        <taxon>Dikarya</taxon>
        <taxon>Ascomycota</taxon>
        <taxon>Pezizomycotina</taxon>
        <taxon>Sordariomycetes</taxon>
        <taxon>Hypocreomycetidae</taxon>
        <taxon>Hypocreales</taxon>
        <taxon>Clavicipitaceae</taxon>
        <taxon>Epichloe</taxon>
    </lineage>
</organism>
<protein>
    <submittedName>
        <fullName evidence="1">Uncharacterized protein</fullName>
    </submittedName>
</protein>
<dbReference type="AlphaFoldDB" id="A0A7S9PTC7"/>
<dbReference type="EMBL" id="CP031386">
    <property type="protein sequence ID" value="QPG95360.1"/>
    <property type="molecule type" value="Genomic_DNA"/>
</dbReference>
<sequence>MPPLEEVPSPVLILIAKSVPDLVSLHSLRLASPVCAALLSDVPIGAEIVDEVASLSMAKYNWDIFGYVWQLLQEAESTQTEPIGAIKIPTPHPTAESTLQLLALARVVHDTAHRCLHTLLRRLVALQPRRLIDITFDLRRQRFWKPSNPDFHTTAPATE</sequence>
<evidence type="ECO:0000313" key="1">
    <source>
        <dbReference type="EMBL" id="QPG95360.1"/>
    </source>
</evidence>
<accession>A0A7S9PTC7</accession>
<reference evidence="1 2" key="1">
    <citation type="journal article" date="2018" name="PLoS Genet.">
        <title>Repeat elements organise 3D genome structure and mediate transcription in the filamentous fungus Epichloe festucae.</title>
        <authorList>
            <person name="Winter D.J."/>
            <person name="Ganley A.R.D."/>
            <person name="Young C.A."/>
            <person name="Liachko I."/>
            <person name="Schardl C.L."/>
            <person name="Dupont P.Y."/>
            <person name="Berry D."/>
            <person name="Ram A."/>
            <person name="Scott B."/>
            <person name="Cox M.P."/>
        </authorList>
    </citation>
    <scope>NUCLEOTIDE SEQUENCE [LARGE SCALE GENOMIC DNA]</scope>
    <source>
        <strain evidence="1 2">Fl1</strain>
    </source>
</reference>